<evidence type="ECO:0000313" key="2">
    <source>
        <dbReference type="EMBL" id="RSM03000.1"/>
    </source>
</evidence>
<dbReference type="PANTHER" id="PTHR24148:SF73">
    <property type="entry name" value="HET DOMAIN PROTEIN (AFU_ORTHOLOGUE AFUA_8G01020)"/>
    <property type="match status" value="1"/>
</dbReference>
<dbReference type="AlphaFoldDB" id="A0A428TLR3"/>
<sequence>MATSSPVYTPLGDPSSNIRLLEIHVRDSKRRPAVTCHMRTVFLDNAPPFAALSYVWGDADDCGNIVVNSQLVSVTKNLEAALRHAPFFQHIHPACSPTFLLWADAICIDQQNDTERQAQVQLMARLYQQAECVFAWLGSEDEDLAFRSMRPILHEMNRVGEKQLHRLADIGVVELAESIPRPLR</sequence>
<dbReference type="InterPro" id="IPR052895">
    <property type="entry name" value="HetReg/Transcr_Mod"/>
</dbReference>
<dbReference type="InterPro" id="IPR010730">
    <property type="entry name" value="HET"/>
</dbReference>
<protein>
    <recommendedName>
        <fullName evidence="1">Heterokaryon incompatibility domain-containing protein</fullName>
    </recommendedName>
</protein>
<gene>
    <name evidence="2" type="ORF">CEP52_007655</name>
</gene>
<evidence type="ECO:0000259" key="1">
    <source>
        <dbReference type="Pfam" id="PF06985"/>
    </source>
</evidence>
<evidence type="ECO:0000313" key="3">
    <source>
        <dbReference type="Proteomes" id="UP000287144"/>
    </source>
</evidence>
<reference evidence="2 3" key="1">
    <citation type="submission" date="2017-06" db="EMBL/GenBank/DDBJ databases">
        <title>Comparative genomic analysis of Ambrosia Fusariam Clade fungi.</title>
        <authorList>
            <person name="Stajich J.E."/>
            <person name="Carrillo J."/>
            <person name="Kijimoto T."/>
            <person name="Eskalen A."/>
            <person name="O'Donnell K."/>
            <person name="Kasson M."/>
        </authorList>
    </citation>
    <scope>NUCLEOTIDE SEQUENCE [LARGE SCALE GENOMIC DNA]</scope>
    <source>
        <strain evidence="2 3">NRRL62579</strain>
    </source>
</reference>
<dbReference type="STRING" id="1325735.A0A428TLR3"/>
<dbReference type="EMBL" id="NKCK01000071">
    <property type="protein sequence ID" value="RSM03000.1"/>
    <property type="molecule type" value="Genomic_DNA"/>
</dbReference>
<keyword evidence="3" id="KW-1185">Reference proteome</keyword>
<proteinExistence type="predicted"/>
<accession>A0A428TLR3</accession>
<dbReference type="PANTHER" id="PTHR24148">
    <property type="entry name" value="ANKYRIN REPEAT DOMAIN-CONTAINING PROTEIN 39 HOMOLOG-RELATED"/>
    <property type="match status" value="1"/>
</dbReference>
<dbReference type="Proteomes" id="UP000287144">
    <property type="component" value="Unassembled WGS sequence"/>
</dbReference>
<comment type="caution">
    <text evidence="2">The sequence shown here is derived from an EMBL/GenBank/DDBJ whole genome shotgun (WGS) entry which is preliminary data.</text>
</comment>
<feature type="domain" description="Heterokaryon incompatibility" evidence="1">
    <location>
        <begin position="49"/>
        <end position="156"/>
    </location>
</feature>
<name>A0A428TLR3_9HYPO</name>
<dbReference type="Pfam" id="PF06985">
    <property type="entry name" value="HET"/>
    <property type="match status" value="1"/>
</dbReference>
<organism evidence="2 3">
    <name type="scientific">Fusarium oligoseptatum</name>
    <dbReference type="NCBI Taxonomy" id="2604345"/>
    <lineage>
        <taxon>Eukaryota</taxon>
        <taxon>Fungi</taxon>
        <taxon>Dikarya</taxon>
        <taxon>Ascomycota</taxon>
        <taxon>Pezizomycotina</taxon>
        <taxon>Sordariomycetes</taxon>
        <taxon>Hypocreomycetidae</taxon>
        <taxon>Hypocreales</taxon>
        <taxon>Nectriaceae</taxon>
        <taxon>Fusarium</taxon>
        <taxon>Fusarium solani species complex</taxon>
    </lineage>
</organism>